<dbReference type="GeneID" id="87597064"/>
<comment type="caution">
    <text evidence="2">The sequence shown here is derived from an EMBL/GenBank/DDBJ whole genome shotgun (WGS) entry which is preliminary data.</text>
</comment>
<sequence length="196" mass="22514">MPTGNKIVFLLPATLMVLLFIGGYFYLQQETEFSNEELKDVVSFDVEAEAIENQLTVQVEWDWNAMPTDGLYGMDYISIAMMEPADEIVFTEGDIRLFYGHEEIFRSKGKVVSDGVIFSFPNELRDFESFGNLGEIVVDIEGEQLEETELTVYYVHTWSHHLGMLRDSAKLDEPSFENGPNVPYWVLTKPVEYTQK</sequence>
<dbReference type="PATRIC" id="fig|136160.3.peg.2874"/>
<dbReference type="RefSeq" id="WP_053431478.1">
    <property type="nucleotide sequence ID" value="NZ_CP040441.1"/>
</dbReference>
<keyword evidence="1" id="KW-0812">Transmembrane</keyword>
<keyword evidence="1" id="KW-1133">Transmembrane helix</keyword>
<dbReference type="AlphaFoldDB" id="A0A0M0KKY8"/>
<accession>A0A0M0KKY8</accession>
<organism evidence="2">
    <name type="scientific">Halalkalibacterium halodurans</name>
    <name type="common">Bacillus halodurans</name>
    <dbReference type="NCBI Taxonomy" id="86665"/>
    <lineage>
        <taxon>Bacteria</taxon>
        <taxon>Bacillati</taxon>
        <taxon>Bacillota</taxon>
        <taxon>Bacilli</taxon>
        <taxon>Bacillales</taxon>
        <taxon>Bacillaceae</taxon>
        <taxon>Halalkalibacterium (ex Joshi et al. 2022)</taxon>
    </lineage>
</organism>
<dbReference type="EMBL" id="LILD01000001">
    <property type="protein sequence ID" value="KOO39531.1"/>
    <property type="molecule type" value="Genomic_DNA"/>
</dbReference>
<evidence type="ECO:0000313" key="2">
    <source>
        <dbReference type="EMBL" id="KOO39531.1"/>
    </source>
</evidence>
<reference evidence="2" key="1">
    <citation type="submission" date="2015-08" db="EMBL/GenBank/DDBJ databases">
        <title>Complete DNA Sequence of Pseudomonas syringae pv. actinidiae, the Causal Agent of Kiwifruit Canker Disease.</title>
        <authorList>
            <person name="Rikkerink E.H.A."/>
            <person name="Fineran P.C."/>
        </authorList>
    </citation>
    <scope>NUCLEOTIDE SEQUENCE</scope>
    <source>
        <strain evidence="2">DSM 13666</strain>
    </source>
</reference>
<evidence type="ECO:0000256" key="1">
    <source>
        <dbReference type="SAM" id="Phobius"/>
    </source>
</evidence>
<protein>
    <submittedName>
        <fullName evidence="2">Uncharacterized protein</fullName>
    </submittedName>
</protein>
<gene>
    <name evidence="2" type="ORF">AMD02_12250</name>
</gene>
<proteinExistence type="predicted"/>
<name>A0A0M0KKY8_ALKHA</name>
<feature type="transmembrane region" description="Helical" evidence="1">
    <location>
        <begin position="7"/>
        <end position="27"/>
    </location>
</feature>
<keyword evidence="1" id="KW-0472">Membrane</keyword>